<dbReference type="EMBL" id="VIIS01001133">
    <property type="protein sequence ID" value="KAF0301714.1"/>
    <property type="molecule type" value="Genomic_DNA"/>
</dbReference>
<protein>
    <submittedName>
        <fullName evidence="2">Uncharacterized protein</fullName>
    </submittedName>
</protein>
<feature type="region of interest" description="Disordered" evidence="1">
    <location>
        <begin position="157"/>
        <end position="245"/>
    </location>
</feature>
<proteinExistence type="predicted"/>
<dbReference type="AlphaFoldDB" id="A0A6A4WD65"/>
<organism evidence="2 3">
    <name type="scientific">Amphibalanus amphitrite</name>
    <name type="common">Striped barnacle</name>
    <name type="synonym">Balanus amphitrite</name>
    <dbReference type="NCBI Taxonomy" id="1232801"/>
    <lineage>
        <taxon>Eukaryota</taxon>
        <taxon>Metazoa</taxon>
        <taxon>Ecdysozoa</taxon>
        <taxon>Arthropoda</taxon>
        <taxon>Crustacea</taxon>
        <taxon>Multicrustacea</taxon>
        <taxon>Cirripedia</taxon>
        <taxon>Thoracica</taxon>
        <taxon>Thoracicalcarea</taxon>
        <taxon>Balanomorpha</taxon>
        <taxon>Balanoidea</taxon>
        <taxon>Balanidae</taxon>
        <taxon>Amphibalaninae</taxon>
        <taxon>Amphibalanus</taxon>
    </lineage>
</organism>
<accession>A0A6A4WD65</accession>
<feature type="compositionally biased region" description="Polar residues" evidence="1">
    <location>
        <begin position="157"/>
        <end position="194"/>
    </location>
</feature>
<comment type="caution">
    <text evidence="2">The sequence shown here is derived from an EMBL/GenBank/DDBJ whole genome shotgun (WGS) entry which is preliminary data.</text>
</comment>
<name>A0A6A4WD65_AMPAM</name>
<dbReference type="PANTHER" id="PTHR35385:SF2">
    <property type="entry name" value="PROTEIN B, PUTATIVE-RELATED"/>
    <property type="match status" value="1"/>
</dbReference>
<evidence type="ECO:0000313" key="3">
    <source>
        <dbReference type="Proteomes" id="UP000440578"/>
    </source>
</evidence>
<dbReference type="OrthoDB" id="1545884at2759"/>
<gene>
    <name evidence="2" type="ORF">FJT64_026034</name>
</gene>
<dbReference type="PANTHER" id="PTHR35385">
    <property type="entry name" value="PROTEIN B, PUTATIVE-RELATED-RELATED"/>
    <property type="match status" value="1"/>
</dbReference>
<sequence>MFALFWQKRLVCQHYARRKPGKTCKASPRDTGCPVTLDIRVRKVTFQKNAKSRSKKPDAGYALQVKARGQHNHPLETATVLKFRRVSDRTRERIVELFRHHHSPATALRTLKLQLQAEHGERYPLIAADRGILPDTNYFYKLHKKFLASECGEQRTAGSVDQQPSAGSVDQQPTAGSVVDQQPTAGSVVDQQPSAAPDDGDDTAYHDGDDTAYHDGDDTAYHDGEMEETDGDMEPSASPSGADDHLQTMRDEIKARLDSFTRRVLKWSSNRGVGLTIGSRSAEAGARRAGWPLCQQGDLLVTEAPGGYPVLLRDHHTPAGHDPVRRWSRACCDL</sequence>
<dbReference type="Proteomes" id="UP000440578">
    <property type="component" value="Unassembled WGS sequence"/>
</dbReference>
<evidence type="ECO:0000256" key="1">
    <source>
        <dbReference type="SAM" id="MobiDB-lite"/>
    </source>
</evidence>
<reference evidence="2 3" key="1">
    <citation type="submission" date="2019-07" db="EMBL/GenBank/DDBJ databases">
        <title>Draft genome assembly of a fouling barnacle, Amphibalanus amphitrite (Darwin, 1854): The first reference genome for Thecostraca.</title>
        <authorList>
            <person name="Kim W."/>
        </authorList>
    </citation>
    <scope>NUCLEOTIDE SEQUENCE [LARGE SCALE GENOMIC DNA]</scope>
    <source>
        <strain evidence="2">SNU_AA5</strain>
        <tissue evidence="2">Soma without cirri and trophi</tissue>
    </source>
</reference>
<keyword evidence="3" id="KW-1185">Reference proteome</keyword>
<feature type="compositionally biased region" description="Basic and acidic residues" evidence="1">
    <location>
        <begin position="203"/>
        <end position="224"/>
    </location>
</feature>
<evidence type="ECO:0000313" key="2">
    <source>
        <dbReference type="EMBL" id="KAF0301714.1"/>
    </source>
</evidence>